<protein>
    <submittedName>
        <fullName evidence="1">Uncharacterized protein</fullName>
    </submittedName>
</protein>
<evidence type="ECO:0000313" key="2">
    <source>
        <dbReference type="Proteomes" id="UP000032402"/>
    </source>
</evidence>
<keyword evidence="2" id="KW-1185">Reference proteome</keyword>
<proteinExistence type="predicted"/>
<reference evidence="1 2" key="1">
    <citation type="journal article" date="2015" name="Appl. Environ. Microbiol.">
        <title>Targeting Enterococcus faecalis Biofilms with Phage Therapy.</title>
        <authorList>
            <person name="Khalifa L."/>
            <person name="Brosh Y."/>
            <person name="Gelman D."/>
            <person name="Coppenhagen-Glazer S."/>
            <person name="Beyth S."/>
            <person name="Poradosu-Cohen R."/>
            <person name="Que Y.A."/>
            <person name="Beyth N."/>
            <person name="Hazan R."/>
        </authorList>
    </citation>
    <scope>NUCLEOTIDE SEQUENCE [LARGE SCALE GENOMIC DNA]</scope>
</reference>
<accession>A0A0C5K6G8</accession>
<dbReference type="KEGG" id="vg:26644321"/>
<dbReference type="RefSeq" id="YP_009218211.1">
    <property type="nucleotide sequence ID" value="NC_029009.1"/>
</dbReference>
<evidence type="ECO:0000313" key="1">
    <source>
        <dbReference type="EMBL" id="AJP61317.1"/>
    </source>
</evidence>
<name>A0A0C5K6G8_9CAUD</name>
<sequence length="80" mass="9260">MTKQLMKEALDYLEKEGKQITRKHVTQYGFTMYEHPTFSSAVIMVKDGKIVGQTNKAKILADNSRTREKLETSDFIEFTL</sequence>
<dbReference type="Proteomes" id="UP000032402">
    <property type="component" value="Segment"/>
</dbReference>
<dbReference type="EMBL" id="KP339049">
    <property type="protein sequence ID" value="AJP61317.1"/>
    <property type="molecule type" value="Genomic_DNA"/>
</dbReference>
<dbReference type="GeneID" id="26644321"/>
<organism evidence="1 2">
    <name type="scientific">Enterococcus phage EFDG1</name>
    <dbReference type="NCBI Taxonomy" id="1597976"/>
    <lineage>
        <taxon>Viruses</taxon>
        <taxon>Duplodnaviria</taxon>
        <taxon>Heunggongvirae</taxon>
        <taxon>Uroviricota</taxon>
        <taxon>Caudoviricetes</taxon>
        <taxon>Herelleviridae</taxon>
        <taxon>Brockvirinae</taxon>
        <taxon>Schiekvirus</taxon>
        <taxon>Schiekvirus EFDG1</taxon>
    </lineage>
</organism>